<dbReference type="EnsemblBacteria" id="ABD40724">
    <property type="protein sequence ID" value="ABD40724"/>
    <property type="gene ID" value="Mhun_0974"/>
</dbReference>
<keyword evidence="3" id="KW-0378">Hydrolase</keyword>
<organism evidence="5 6">
    <name type="scientific">Methanospirillum hungatei JF-1 (strain ATCC 27890 / DSM 864 / NBRC 100397 / JF-1)</name>
    <dbReference type="NCBI Taxonomy" id="323259"/>
    <lineage>
        <taxon>Archaea</taxon>
        <taxon>Methanobacteriati</taxon>
        <taxon>Methanobacteriota</taxon>
        <taxon>Stenosarchaea group</taxon>
        <taxon>Methanomicrobia</taxon>
        <taxon>Methanomicrobiales</taxon>
        <taxon>Methanospirillaceae</taxon>
        <taxon>Methanospirillum</taxon>
    </lineage>
</organism>
<evidence type="ECO:0000256" key="3">
    <source>
        <dbReference type="ARBA" id="ARBA00022801"/>
    </source>
</evidence>
<proteinExistence type="predicted"/>
<dbReference type="GO" id="GO:0004521">
    <property type="term" value="F:RNA endonuclease activity"/>
    <property type="evidence" value="ECO:0007669"/>
    <property type="project" value="TreeGrafter"/>
</dbReference>
<dbReference type="GO" id="GO:0030688">
    <property type="term" value="C:preribosome, small subunit precursor"/>
    <property type="evidence" value="ECO:0007669"/>
    <property type="project" value="TreeGrafter"/>
</dbReference>
<feature type="domain" description="PIN" evidence="4">
    <location>
        <begin position="7"/>
        <end position="106"/>
    </location>
</feature>
<dbReference type="AlphaFoldDB" id="Q2FQV8"/>
<dbReference type="GO" id="GO:0016787">
    <property type="term" value="F:hydrolase activity"/>
    <property type="evidence" value="ECO:0007669"/>
    <property type="project" value="UniProtKB-KW"/>
</dbReference>
<dbReference type="InParanoid" id="Q2FQV8"/>
<sequence length="160" mass="17720">MTNDSLPALILDTSAFFISIPVTGKIMTVPRVIAELKDLKGKARLEVLLSQGLIISEPDQKSLMTVRNAATKSGDGYVLSETDTDLLALAFEVHGVICTDDFALQNTAQYLNIDVHPMMQKKPEMRIWKLRCSGCGKYYDVMPADSICPICGLQVRRKNK</sequence>
<dbReference type="KEGG" id="mhu:Mhun_0974"/>
<dbReference type="SMART" id="SM00670">
    <property type="entry name" value="PINc"/>
    <property type="match status" value="1"/>
</dbReference>
<dbReference type="InterPro" id="IPR002716">
    <property type="entry name" value="PIN_dom"/>
</dbReference>
<dbReference type="CDD" id="cd09876">
    <property type="entry name" value="PIN_Nob1-like"/>
    <property type="match status" value="1"/>
</dbReference>
<reference evidence="6" key="1">
    <citation type="journal article" date="2016" name="Stand. Genomic Sci.">
        <title>Complete genome sequence of Methanospirillum hungatei type strain JF1.</title>
        <authorList>
            <person name="Gunsalus R.P."/>
            <person name="Cook L.E."/>
            <person name="Crable B."/>
            <person name="Rohlin L."/>
            <person name="McDonald E."/>
            <person name="Mouttaki H."/>
            <person name="Sieber J.R."/>
            <person name="Poweleit N."/>
            <person name="Zhou H."/>
            <person name="Lapidus A.L."/>
            <person name="Daligault H.E."/>
            <person name="Land M."/>
            <person name="Gilna P."/>
            <person name="Ivanova N."/>
            <person name="Kyrpides N."/>
            <person name="Culley D.E."/>
            <person name="McInerney M.J."/>
        </authorList>
    </citation>
    <scope>NUCLEOTIDE SEQUENCE [LARGE SCALE GENOMIC DNA]</scope>
    <source>
        <strain evidence="6">ATCC 27890 / DSM 864 / NBRC 100397 / JF-1</strain>
    </source>
</reference>
<dbReference type="OrthoDB" id="27944at2157"/>
<dbReference type="Gene3D" id="3.40.50.1010">
    <property type="entry name" value="5'-nuclease"/>
    <property type="match status" value="1"/>
</dbReference>
<dbReference type="InterPro" id="IPR039907">
    <property type="entry name" value="NOB1"/>
</dbReference>
<dbReference type="PANTHER" id="PTHR12814">
    <property type="entry name" value="RNA-BINDING PROTEIN NOB1"/>
    <property type="match status" value="1"/>
</dbReference>
<evidence type="ECO:0000259" key="4">
    <source>
        <dbReference type="SMART" id="SM00670"/>
    </source>
</evidence>
<dbReference type="InterPro" id="IPR029060">
    <property type="entry name" value="PIN-like_dom_sf"/>
</dbReference>
<evidence type="ECO:0000313" key="6">
    <source>
        <dbReference type="Proteomes" id="UP000001941"/>
    </source>
</evidence>
<dbReference type="STRING" id="323259.Mhun_0974"/>
<evidence type="ECO:0000313" key="5">
    <source>
        <dbReference type="EMBL" id="ABD40724.1"/>
    </source>
</evidence>
<keyword evidence="1" id="KW-0540">Nuclease</keyword>
<dbReference type="EMBL" id="CP000254">
    <property type="protein sequence ID" value="ABD40724.1"/>
    <property type="molecule type" value="Genomic_DNA"/>
</dbReference>
<accession>Q2FQV8</accession>
<dbReference type="FunCoup" id="Q2FQV8">
    <property type="interactions" value="4"/>
</dbReference>
<dbReference type="HOGENOM" id="CLU_109674_1_0_2"/>
<dbReference type="Gene3D" id="2.20.28.10">
    <property type="match status" value="1"/>
</dbReference>
<name>Q2FQV8_METHJ</name>
<dbReference type="GO" id="GO:0030490">
    <property type="term" value="P:maturation of SSU-rRNA"/>
    <property type="evidence" value="ECO:0007669"/>
    <property type="project" value="TreeGrafter"/>
</dbReference>
<dbReference type="InterPro" id="IPR033411">
    <property type="entry name" value="Ribonuclease_PIN"/>
</dbReference>
<keyword evidence="6" id="KW-1185">Reference proteome</keyword>
<keyword evidence="2" id="KW-0479">Metal-binding</keyword>
<dbReference type="Pfam" id="PF17146">
    <property type="entry name" value="PIN_6"/>
    <property type="match status" value="1"/>
</dbReference>
<dbReference type="PANTHER" id="PTHR12814:SF2">
    <property type="entry name" value="RNA-BINDING PROTEIN NOB1"/>
    <property type="match status" value="1"/>
</dbReference>
<dbReference type="RefSeq" id="WP_011448003.1">
    <property type="nucleotide sequence ID" value="NC_007796.1"/>
</dbReference>
<dbReference type="GO" id="GO:0046872">
    <property type="term" value="F:metal ion binding"/>
    <property type="evidence" value="ECO:0007669"/>
    <property type="project" value="UniProtKB-KW"/>
</dbReference>
<evidence type="ECO:0000256" key="2">
    <source>
        <dbReference type="ARBA" id="ARBA00022723"/>
    </source>
</evidence>
<dbReference type="Proteomes" id="UP000001941">
    <property type="component" value="Chromosome"/>
</dbReference>
<gene>
    <name evidence="5" type="ordered locus">Mhun_0974</name>
</gene>
<dbReference type="eggNOG" id="arCOG00721">
    <property type="taxonomic scope" value="Archaea"/>
</dbReference>
<dbReference type="GeneID" id="3923618"/>
<evidence type="ECO:0000256" key="1">
    <source>
        <dbReference type="ARBA" id="ARBA00022722"/>
    </source>
</evidence>
<dbReference type="SUPFAM" id="SSF88723">
    <property type="entry name" value="PIN domain-like"/>
    <property type="match status" value="1"/>
</dbReference>
<protein>
    <submittedName>
        <fullName evidence="5">Nucleic acid-binding protein, containing PIN domain and zinc-ribbon module</fullName>
    </submittedName>
</protein>